<proteinExistence type="predicted"/>
<keyword evidence="2" id="KW-1188">Viral release from host cell</keyword>
<keyword evidence="3" id="KW-0231">Viral genome packaging</keyword>
<sequence length="561" mass="62732">MAESLRKRAEKRLKMLENERTSWEANWRELSDFILPMRSRVLSEEANKGDRRNNKIINNEATEDAGALAAGMMSGLTSRSRPWFNLAIKSRKAMEFGPVKSWLYESTIRVRDVLLRSNYYNCQHVSYLEMGVFGTGAIWIDEDPKTVISCEVFTAGEYYVANGIDGKVNAFYRKFKLTAAQMEERFGLEALSTAAKGALVAGNKDQWFDCVQMVEPNTERDTTRRDSKNLPFIGLVWEKSAPGDDVLEERGFHEFPVAVMRWDALGGDCYGTGPGRRCLGDIKALQLYERNSARLVEQGANPALQAPSSLHGKPSSTIPGSITYVDMMGQQNQMAPIYQPNFGWLSAVSDKIAKHEARIRRSFYTDLFLMISQMDDVRTATEIVARKEEKMAMLGPVVERVDFEGLDPVIERVFNIMLRQSLPIWAGVIDGEPLLPEPPEEMDDLDVEADYISILAQAQKAQNVTSLERFAQFTGGLVAVFPEAKDKVNTDQLIDEYADSTGVVPTVVRGDEEVDAIRQQRAQQAQQQQQQEALASGIQGAKVLSETQLTPDNALGRMLGA</sequence>
<gene>
    <name evidence="4" type="ORF">HAQ05_25215</name>
</gene>
<reference evidence="4 5" key="1">
    <citation type="journal article" date="2020" name="Insects">
        <title>Bacteria Belonging to Pseudomonas typographi sp. nov. from the Bark Beetle Ips typographus Have Genomic Potential to Aid in the Host Ecology.</title>
        <authorList>
            <person name="Peral-Aranega E."/>
            <person name="Saati-Santamaria Z."/>
            <person name="Kolarik M."/>
            <person name="Rivas R."/>
            <person name="Garcia-Fraile P."/>
        </authorList>
    </citation>
    <scope>NUCLEOTIDE SEQUENCE [LARGE SCALE GENOMIC DNA]</scope>
    <source>
        <strain evidence="4 5">CA3A</strain>
    </source>
</reference>
<protein>
    <submittedName>
        <fullName evidence="4">Phage tail protein</fullName>
    </submittedName>
</protein>
<accession>A0ABR7Z8V9</accession>
<comment type="subcellular location">
    <subcellularLocation>
        <location evidence="1">Virion</location>
    </subcellularLocation>
</comment>
<evidence type="ECO:0000256" key="1">
    <source>
        <dbReference type="ARBA" id="ARBA00004328"/>
    </source>
</evidence>
<evidence type="ECO:0000256" key="3">
    <source>
        <dbReference type="ARBA" id="ARBA00023219"/>
    </source>
</evidence>
<evidence type="ECO:0000313" key="5">
    <source>
        <dbReference type="Proteomes" id="UP000805841"/>
    </source>
</evidence>
<dbReference type="Proteomes" id="UP000805841">
    <property type="component" value="Unassembled WGS sequence"/>
</dbReference>
<dbReference type="RefSeq" id="WP_190426196.1">
    <property type="nucleotide sequence ID" value="NZ_JAAOCA010000047.1"/>
</dbReference>
<name>A0ABR7Z8V9_9PSED</name>
<organism evidence="4 5">
    <name type="scientific">Pseudomonas typographi</name>
    <dbReference type="NCBI Taxonomy" id="2715964"/>
    <lineage>
        <taxon>Bacteria</taxon>
        <taxon>Pseudomonadati</taxon>
        <taxon>Pseudomonadota</taxon>
        <taxon>Gammaproteobacteria</taxon>
        <taxon>Pseudomonadales</taxon>
        <taxon>Pseudomonadaceae</taxon>
        <taxon>Pseudomonas</taxon>
    </lineage>
</organism>
<evidence type="ECO:0000256" key="2">
    <source>
        <dbReference type="ARBA" id="ARBA00022612"/>
    </source>
</evidence>
<evidence type="ECO:0000313" key="4">
    <source>
        <dbReference type="EMBL" id="MBD1601981.1"/>
    </source>
</evidence>
<dbReference type="EMBL" id="JAAOCA010000047">
    <property type="protein sequence ID" value="MBD1601981.1"/>
    <property type="molecule type" value="Genomic_DNA"/>
</dbReference>
<comment type="caution">
    <text evidence="4">The sequence shown here is derived from an EMBL/GenBank/DDBJ whole genome shotgun (WGS) entry which is preliminary data.</text>
</comment>
<dbReference type="Pfam" id="PF12236">
    <property type="entry name" value="Head-tail_con"/>
    <property type="match status" value="1"/>
</dbReference>
<dbReference type="InterPro" id="IPR020991">
    <property type="entry name" value="Connector_podovirus"/>
</dbReference>
<keyword evidence="5" id="KW-1185">Reference proteome</keyword>